<dbReference type="InterPro" id="IPR015946">
    <property type="entry name" value="KH_dom-like_a/b"/>
</dbReference>
<keyword evidence="2" id="KW-1185">Reference proteome</keyword>
<dbReference type="AlphaFoldDB" id="A0A6N6VM44"/>
<dbReference type="PANTHER" id="PTHR39624:SF2">
    <property type="entry name" value="OSMC-LIKE PROTEIN"/>
    <property type="match status" value="1"/>
</dbReference>
<reference evidence="1 2" key="1">
    <citation type="submission" date="2019-09" db="EMBL/GenBank/DDBJ databases">
        <title>Parvibaculum sedimenti sp. nov., isolated from sediment.</title>
        <authorList>
            <person name="Wang Y."/>
        </authorList>
    </citation>
    <scope>NUCLEOTIDE SEQUENCE [LARGE SCALE GENOMIC DNA]</scope>
    <source>
        <strain evidence="1 2">HXT-9</strain>
    </source>
</reference>
<protein>
    <submittedName>
        <fullName evidence="1">OsmC family peroxiredoxin</fullName>
    </submittedName>
</protein>
<sequence length="140" mass="15552">MVAMRERSVTVSESGNGPYGEFITAGHHVLGADERETVGGQDTGPDPYEILLSALGACTAMTLRMYAARHQWPVEHIEVRLRYVRRAVGADGPHDRFERVIEIKGEFSDEQRARLLEIADRCPVSQTLQRSSEIATSLAE</sequence>
<evidence type="ECO:0000313" key="1">
    <source>
        <dbReference type="EMBL" id="KAB7739713.1"/>
    </source>
</evidence>
<dbReference type="Proteomes" id="UP000468901">
    <property type="component" value="Unassembled WGS sequence"/>
</dbReference>
<proteinExistence type="predicted"/>
<dbReference type="InterPro" id="IPR036102">
    <property type="entry name" value="OsmC/Ohrsf"/>
</dbReference>
<dbReference type="Pfam" id="PF02566">
    <property type="entry name" value="OsmC"/>
    <property type="match status" value="1"/>
</dbReference>
<gene>
    <name evidence="1" type="ORF">F2P47_11615</name>
</gene>
<dbReference type="EMBL" id="WESC01000009">
    <property type="protein sequence ID" value="KAB7739713.1"/>
    <property type="molecule type" value="Genomic_DNA"/>
</dbReference>
<evidence type="ECO:0000313" key="2">
    <source>
        <dbReference type="Proteomes" id="UP000468901"/>
    </source>
</evidence>
<dbReference type="InterPro" id="IPR003718">
    <property type="entry name" value="OsmC/Ohr_fam"/>
</dbReference>
<comment type="caution">
    <text evidence="1">The sequence shown here is derived from an EMBL/GenBank/DDBJ whole genome shotgun (WGS) entry which is preliminary data.</text>
</comment>
<organism evidence="1 2">
    <name type="scientific">Parvibaculum sedimenti</name>
    <dbReference type="NCBI Taxonomy" id="2608632"/>
    <lineage>
        <taxon>Bacteria</taxon>
        <taxon>Pseudomonadati</taxon>
        <taxon>Pseudomonadota</taxon>
        <taxon>Alphaproteobacteria</taxon>
        <taxon>Hyphomicrobiales</taxon>
        <taxon>Parvibaculaceae</taxon>
        <taxon>Parvibaculum</taxon>
    </lineage>
</organism>
<dbReference type="Gene3D" id="3.30.300.20">
    <property type="match status" value="1"/>
</dbReference>
<dbReference type="SUPFAM" id="SSF82784">
    <property type="entry name" value="OsmC-like"/>
    <property type="match status" value="1"/>
</dbReference>
<accession>A0A6N6VM44</accession>
<dbReference type="PANTHER" id="PTHR39624">
    <property type="entry name" value="PROTEIN INVOLVED IN RIMO-MEDIATED BETA-METHYLTHIOLATION OF RIBOSOMAL PROTEIN S12 YCAO"/>
    <property type="match status" value="1"/>
</dbReference>
<name>A0A6N6VM44_9HYPH</name>